<proteinExistence type="inferred from homology"/>
<feature type="compositionally biased region" description="Low complexity" evidence="8">
    <location>
        <begin position="121"/>
        <end position="131"/>
    </location>
</feature>
<evidence type="ECO:0000313" key="12">
    <source>
        <dbReference type="Proteomes" id="UP000797356"/>
    </source>
</evidence>
<gene>
    <name evidence="11" type="ORF">COCNU_06G015760</name>
</gene>
<evidence type="ECO:0000259" key="10">
    <source>
        <dbReference type="SMART" id="SM00499"/>
    </source>
</evidence>
<dbReference type="PANTHER" id="PTHR33044">
    <property type="entry name" value="BIFUNCTIONAL INHIBITOR/LIPID-TRANSFER PROTEIN/SEED STORAGE 2S ALBUMIN SUPERFAMILY PROTEIN-RELATED"/>
    <property type="match status" value="1"/>
</dbReference>
<dbReference type="FunFam" id="1.10.110.10:FF:000001">
    <property type="entry name" value="Bifunctional inhibitor/lipid-transfer protein/seed storage 2S albumin superfamily protein"/>
    <property type="match status" value="1"/>
</dbReference>
<dbReference type="Gene3D" id="1.10.110.10">
    <property type="entry name" value="Plant lipid-transfer and hydrophobic proteins"/>
    <property type="match status" value="1"/>
</dbReference>
<evidence type="ECO:0000256" key="7">
    <source>
        <dbReference type="ARBA" id="ARBA00023288"/>
    </source>
</evidence>
<feature type="region of interest" description="Disordered" evidence="8">
    <location>
        <begin position="108"/>
        <end position="186"/>
    </location>
</feature>
<name>A0A8K0IDC7_COCNU</name>
<dbReference type="InterPro" id="IPR000528">
    <property type="entry name" value="Plant_nsLTP"/>
</dbReference>
<evidence type="ECO:0000256" key="5">
    <source>
        <dbReference type="ARBA" id="ARBA00023157"/>
    </source>
</evidence>
<dbReference type="GO" id="GO:0006869">
    <property type="term" value="P:lipid transport"/>
    <property type="evidence" value="ECO:0007669"/>
    <property type="project" value="InterPro"/>
</dbReference>
<dbReference type="InterPro" id="IPR016140">
    <property type="entry name" value="Bifunc_inhib/LTP/seed_store"/>
</dbReference>
<protein>
    <submittedName>
        <fullName evidence="11">Non-specific lipid-transfer protein-like protein</fullName>
    </submittedName>
</protein>
<keyword evidence="6" id="KW-0325">Glycoprotein</keyword>
<dbReference type="OrthoDB" id="911994at2759"/>
<dbReference type="SUPFAM" id="SSF47699">
    <property type="entry name" value="Bifunctional inhibitor/lipid-transfer protein/seed storage 2S albumin"/>
    <property type="match status" value="1"/>
</dbReference>
<keyword evidence="12" id="KW-1185">Reference proteome</keyword>
<evidence type="ECO:0000256" key="3">
    <source>
        <dbReference type="ARBA" id="ARBA00022622"/>
    </source>
</evidence>
<comment type="similarity">
    <text evidence="2">Belongs to the plant LTP family.</text>
</comment>
<evidence type="ECO:0000256" key="1">
    <source>
        <dbReference type="ARBA" id="ARBA00004609"/>
    </source>
</evidence>
<dbReference type="InterPro" id="IPR036312">
    <property type="entry name" value="Bifun_inhib/LTP/seed_sf"/>
</dbReference>
<accession>A0A8K0IDC7</accession>
<feature type="compositionally biased region" description="Low complexity" evidence="8">
    <location>
        <begin position="141"/>
        <end position="169"/>
    </location>
</feature>
<keyword evidence="3" id="KW-0472">Membrane</keyword>
<keyword evidence="3" id="KW-0336">GPI-anchor</keyword>
<reference evidence="11" key="1">
    <citation type="journal article" date="2017" name="Gigascience">
        <title>The genome draft of coconut (Cocos nucifera).</title>
        <authorList>
            <person name="Xiao Y."/>
            <person name="Xu P."/>
            <person name="Fan H."/>
            <person name="Baudouin L."/>
            <person name="Xia W."/>
            <person name="Bocs S."/>
            <person name="Xu J."/>
            <person name="Li Q."/>
            <person name="Guo A."/>
            <person name="Zhou L."/>
            <person name="Li J."/>
            <person name="Wu Y."/>
            <person name="Ma Z."/>
            <person name="Armero A."/>
            <person name="Issali A.E."/>
            <person name="Liu N."/>
            <person name="Peng M."/>
            <person name="Yang Y."/>
        </authorList>
    </citation>
    <scope>NUCLEOTIDE SEQUENCE</scope>
    <source>
        <tissue evidence="11">Spear leaf of Hainan Tall coconut</tissue>
    </source>
</reference>
<dbReference type="AlphaFoldDB" id="A0A8K0IDC7"/>
<dbReference type="GO" id="GO:0098552">
    <property type="term" value="C:side of membrane"/>
    <property type="evidence" value="ECO:0007669"/>
    <property type="project" value="UniProtKB-KW"/>
</dbReference>
<keyword evidence="4 9" id="KW-0732">Signal</keyword>
<reference evidence="11" key="2">
    <citation type="submission" date="2019-07" db="EMBL/GenBank/DDBJ databases">
        <authorList>
            <person name="Yang Y."/>
            <person name="Bocs S."/>
            <person name="Baudouin L."/>
        </authorList>
    </citation>
    <scope>NUCLEOTIDE SEQUENCE</scope>
    <source>
        <tissue evidence="11">Spear leaf of Hainan Tall coconut</tissue>
    </source>
</reference>
<dbReference type="GO" id="GO:0005886">
    <property type="term" value="C:plasma membrane"/>
    <property type="evidence" value="ECO:0007669"/>
    <property type="project" value="UniProtKB-SubCell"/>
</dbReference>
<evidence type="ECO:0000256" key="9">
    <source>
        <dbReference type="SAM" id="SignalP"/>
    </source>
</evidence>
<evidence type="ECO:0000313" key="11">
    <source>
        <dbReference type="EMBL" id="KAG1347747.1"/>
    </source>
</evidence>
<evidence type="ECO:0000256" key="8">
    <source>
        <dbReference type="SAM" id="MobiDB-lite"/>
    </source>
</evidence>
<dbReference type="EMBL" id="CM017877">
    <property type="protein sequence ID" value="KAG1347747.1"/>
    <property type="molecule type" value="Genomic_DNA"/>
</dbReference>
<dbReference type="CDD" id="cd00010">
    <property type="entry name" value="AAI_LTSS"/>
    <property type="match status" value="1"/>
</dbReference>
<dbReference type="Pfam" id="PF14368">
    <property type="entry name" value="LTP_2"/>
    <property type="match status" value="1"/>
</dbReference>
<comment type="subcellular location">
    <subcellularLocation>
        <location evidence="1">Cell membrane</location>
        <topology evidence="1">Lipid-anchor</topology>
        <topology evidence="1">GPI-anchor</topology>
    </subcellularLocation>
</comment>
<keyword evidence="7" id="KW-0449">Lipoprotein</keyword>
<evidence type="ECO:0000256" key="6">
    <source>
        <dbReference type="ARBA" id="ARBA00023180"/>
    </source>
</evidence>
<dbReference type="InterPro" id="IPR043325">
    <property type="entry name" value="LTSS"/>
</dbReference>
<evidence type="ECO:0000256" key="4">
    <source>
        <dbReference type="ARBA" id="ARBA00022729"/>
    </source>
</evidence>
<feature type="domain" description="Bifunctional inhibitor/plant lipid transfer protein/seed storage helical" evidence="10">
    <location>
        <begin position="28"/>
        <end position="105"/>
    </location>
</feature>
<dbReference type="GO" id="GO:0008289">
    <property type="term" value="F:lipid binding"/>
    <property type="evidence" value="ECO:0007669"/>
    <property type="project" value="InterPro"/>
</dbReference>
<dbReference type="Proteomes" id="UP000797356">
    <property type="component" value="Chromosome 6"/>
</dbReference>
<sequence length="206" mass="20228">MAGRVMEIGLALALASMLLAHVSAQSGCTTVILSLAPCLNYITGNSSTPSSSCCSQLASVVQSQPRCLCTLLNGGASSLGITINQTVALALPGACKVQTPPVSQCNAVAGGPAASPPKSPSTPATPSTPSTPANPSPETPSTPSVPSSTPATPSTPSSVPSGPSESGSKTVPSATGESSHGSSNKSSRSLLISFLFLSACVSLFSL</sequence>
<organism evidence="11 12">
    <name type="scientific">Cocos nucifera</name>
    <name type="common">Coconut palm</name>
    <dbReference type="NCBI Taxonomy" id="13894"/>
    <lineage>
        <taxon>Eukaryota</taxon>
        <taxon>Viridiplantae</taxon>
        <taxon>Streptophyta</taxon>
        <taxon>Embryophyta</taxon>
        <taxon>Tracheophyta</taxon>
        <taxon>Spermatophyta</taxon>
        <taxon>Magnoliopsida</taxon>
        <taxon>Liliopsida</taxon>
        <taxon>Arecaceae</taxon>
        <taxon>Arecoideae</taxon>
        <taxon>Cocoseae</taxon>
        <taxon>Attaleinae</taxon>
        <taxon>Cocos</taxon>
    </lineage>
</organism>
<dbReference type="PRINTS" id="PR00382">
    <property type="entry name" value="LIPIDTRNSFER"/>
</dbReference>
<evidence type="ECO:0000256" key="2">
    <source>
        <dbReference type="ARBA" id="ARBA00009748"/>
    </source>
</evidence>
<feature type="signal peptide" evidence="9">
    <location>
        <begin position="1"/>
        <end position="24"/>
    </location>
</feature>
<comment type="caution">
    <text evidence="11">The sequence shown here is derived from an EMBL/GenBank/DDBJ whole genome shotgun (WGS) entry which is preliminary data.</text>
</comment>
<feature type="chain" id="PRO_5035452898" evidence="9">
    <location>
        <begin position="25"/>
        <end position="206"/>
    </location>
</feature>
<dbReference type="SMART" id="SM00499">
    <property type="entry name" value="AAI"/>
    <property type="match status" value="1"/>
</dbReference>
<keyword evidence="5" id="KW-1015">Disulfide bond</keyword>